<gene>
    <name evidence="6" type="ordered locus">PCC7424_5631</name>
</gene>
<evidence type="ECO:0000256" key="1">
    <source>
        <dbReference type="ARBA" id="ARBA00023125"/>
    </source>
</evidence>
<organism evidence="6 7">
    <name type="scientific">Gloeothece citriformis (strain PCC 7424)</name>
    <name type="common">Cyanothece sp. (strain PCC 7424)</name>
    <dbReference type="NCBI Taxonomy" id="65393"/>
    <lineage>
        <taxon>Bacteria</taxon>
        <taxon>Bacillati</taxon>
        <taxon>Cyanobacteriota</taxon>
        <taxon>Cyanophyceae</taxon>
        <taxon>Oscillatoriophycideae</taxon>
        <taxon>Chroococcales</taxon>
        <taxon>Aphanothecaceae</taxon>
        <taxon>Gloeothece</taxon>
        <taxon>Gloeothece citriformis</taxon>
    </lineage>
</organism>
<dbReference type="EMBL" id="CP001292">
    <property type="protein sequence ID" value="ACK73707.1"/>
    <property type="molecule type" value="Genomic_DNA"/>
</dbReference>
<dbReference type="RefSeq" id="WP_012599622.1">
    <property type="nucleotide sequence ID" value="NC_011738.1"/>
</dbReference>
<dbReference type="AlphaFoldDB" id="B7KLN5"/>
<dbReference type="InterPro" id="IPR002104">
    <property type="entry name" value="Integrase_catalytic"/>
</dbReference>
<dbReference type="eggNOG" id="COG0582">
    <property type="taxonomic scope" value="Bacteria"/>
</dbReference>
<evidence type="ECO:0000259" key="5">
    <source>
        <dbReference type="PROSITE" id="PS51900"/>
    </source>
</evidence>
<evidence type="ECO:0000313" key="6">
    <source>
        <dbReference type="EMBL" id="ACK73707.1"/>
    </source>
</evidence>
<accession>B7KLN5</accession>
<dbReference type="HOGENOM" id="CLU_1413099_0_0_3"/>
<sequence length="192" mass="21448">MINKDLSGSIHPLQLTHPLDDISHPVVSYLSQLSPQSVFVMRRNLDAIAFFLTDGVCDALSLDWGKLTYHHTRTLRNWLSDKYAPATANQMLTALRRVLSEAKLMNLMTDQSWSNATAIKNVKDHSCELTGRALSRSEIRALFKSCREDDSIIGIRDAALLAILISAGPRRTEAINLNLSDYDRSPAQGNRI</sequence>
<keyword evidence="7" id="KW-1185">Reference proteome</keyword>
<dbReference type="PROSITE" id="PS51898">
    <property type="entry name" value="TYR_RECOMBINASE"/>
    <property type="match status" value="1"/>
</dbReference>
<dbReference type="KEGG" id="cyc:PCC7424_5631"/>
<evidence type="ECO:0000259" key="4">
    <source>
        <dbReference type="PROSITE" id="PS51898"/>
    </source>
</evidence>
<proteinExistence type="predicted"/>
<name>B7KLN5_GLOC7</name>
<geneLocation type="plasmid" evidence="6 7">
    <name>pP742401</name>
</geneLocation>
<dbReference type="InterPro" id="IPR044068">
    <property type="entry name" value="CB"/>
</dbReference>
<dbReference type="PROSITE" id="PS51900">
    <property type="entry name" value="CB"/>
    <property type="match status" value="1"/>
</dbReference>
<dbReference type="InterPro" id="IPR013762">
    <property type="entry name" value="Integrase-like_cat_sf"/>
</dbReference>
<dbReference type="GO" id="GO:0006310">
    <property type="term" value="P:DNA recombination"/>
    <property type="evidence" value="ECO:0007669"/>
    <property type="project" value="UniProtKB-KW"/>
</dbReference>
<dbReference type="SUPFAM" id="SSF56349">
    <property type="entry name" value="DNA breaking-rejoining enzymes"/>
    <property type="match status" value="1"/>
</dbReference>
<reference evidence="7" key="1">
    <citation type="journal article" date="2011" name="MBio">
        <title>Novel metabolic attributes of the genus Cyanothece, comprising a group of unicellular nitrogen-fixing Cyanobacteria.</title>
        <authorList>
            <person name="Bandyopadhyay A."/>
            <person name="Elvitigala T."/>
            <person name="Welsh E."/>
            <person name="Stockel J."/>
            <person name="Liberton M."/>
            <person name="Min H."/>
            <person name="Sherman L.A."/>
            <person name="Pakrasi H.B."/>
        </authorList>
    </citation>
    <scope>NUCLEOTIDE SEQUENCE [LARGE SCALE GENOMIC DNA]</scope>
    <source>
        <strain evidence="7">PCC 7424</strain>
        <plasmid evidence="7">pP742401</plasmid>
    </source>
</reference>
<evidence type="ECO:0000256" key="2">
    <source>
        <dbReference type="ARBA" id="ARBA00023172"/>
    </source>
</evidence>
<feature type="domain" description="Tyr recombinase" evidence="4">
    <location>
        <begin position="129"/>
        <end position="192"/>
    </location>
</feature>
<dbReference type="InterPro" id="IPR011010">
    <property type="entry name" value="DNA_brk_join_enz"/>
</dbReference>
<keyword evidence="1 3" id="KW-0238">DNA-binding</keyword>
<evidence type="ECO:0000313" key="7">
    <source>
        <dbReference type="Proteomes" id="UP000002384"/>
    </source>
</evidence>
<keyword evidence="6" id="KW-0614">Plasmid</keyword>
<keyword evidence="2" id="KW-0233">DNA recombination</keyword>
<feature type="domain" description="Core-binding (CB)" evidence="5">
    <location>
        <begin position="17"/>
        <end position="103"/>
    </location>
</feature>
<dbReference type="GO" id="GO:0003677">
    <property type="term" value="F:DNA binding"/>
    <property type="evidence" value="ECO:0007669"/>
    <property type="project" value="UniProtKB-UniRule"/>
</dbReference>
<evidence type="ECO:0000256" key="3">
    <source>
        <dbReference type="PROSITE-ProRule" id="PRU01248"/>
    </source>
</evidence>
<protein>
    <submittedName>
        <fullName evidence="6">Integrase/recombinase</fullName>
    </submittedName>
</protein>
<dbReference type="OrthoDB" id="9801717at2"/>
<dbReference type="Proteomes" id="UP000002384">
    <property type="component" value="Plasmid pP742401"/>
</dbReference>
<dbReference type="GO" id="GO:0015074">
    <property type="term" value="P:DNA integration"/>
    <property type="evidence" value="ECO:0007669"/>
    <property type="project" value="InterPro"/>
</dbReference>
<dbReference type="Gene3D" id="1.10.443.10">
    <property type="entry name" value="Intergrase catalytic core"/>
    <property type="match status" value="1"/>
</dbReference>